<dbReference type="Proteomes" id="UP000324479">
    <property type="component" value="Unassembled WGS sequence"/>
</dbReference>
<feature type="domain" description="T2SS protein K first SAM-like" evidence="11">
    <location>
        <begin position="133"/>
        <end position="245"/>
    </location>
</feature>
<dbReference type="SUPFAM" id="SSF158544">
    <property type="entry name" value="GspK insert domain-like"/>
    <property type="match status" value="1"/>
</dbReference>
<evidence type="ECO:0000256" key="9">
    <source>
        <dbReference type="ARBA" id="ARBA00023136"/>
    </source>
</evidence>
<evidence type="ECO:0000259" key="11">
    <source>
        <dbReference type="Pfam" id="PF21687"/>
    </source>
</evidence>
<evidence type="ECO:0000256" key="6">
    <source>
        <dbReference type="ARBA" id="ARBA00022692"/>
    </source>
</evidence>
<evidence type="ECO:0000313" key="13">
    <source>
        <dbReference type="Proteomes" id="UP000324479"/>
    </source>
</evidence>
<evidence type="ECO:0000256" key="7">
    <source>
        <dbReference type="ARBA" id="ARBA00022927"/>
    </source>
</evidence>
<feature type="region of interest" description="Disordered" evidence="10">
    <location>
        <begin position="342"/>
        <end position="370"/>
    </location>
</feature>
<evidence type="ECO:0000256" key="5">
    <source>
        <dbReference type="ARBA" id="ARBA00022519"/>
    </source>
</evidence>
<dbReference type="GO" id="GO:0005886">
    <property type="term" value="C:plasma membrane"/>
    <property type="evidence" value="ECO:0007669"/>
    <property type="project" value="UniProtKB-SubCell"/>
</dbReference>
<keyword evidence="8" id="KW-1133">Transmembrane helix</keyword>
<keyword evidence="4" id="KW-1003">Cell membrane</keyword>
<comment type="subcellular location">
    <subcellularLocation>
        <location evidence="1">Cell inner membrane</location>
    </subcellularLocation>
</comment>
<dbReference type="Pfam" id="PF21687">
    <property type="entry name" value="T2SSK_1st"/>
    <property type="match status" value="1"/>
</dbReference>
<proteinExistence type="inferred from homology"/>
<dbReference type="InterPro" id="IPR005628">
    <property type="entry name" value="GspK"/>
</dbReference>
<evidence type="ECO:0000256" key="4">
    <source>
        <dbReference type="ARBA" id="ARBA00022475"/>
    </source>
</evidence>
<keyword evidence="5" id="KW-0997">Cell inner membrane</keyword>
<comment type="similarity">
    <text evidence="2">Belongs to the GSP K family.</text>
</comment>
<protein>
    <submittedName>
        <fullName evidence="12">General secretion pathway protein GspK</fullName>
    </submittedName>
</protein>
<evidence type="ECO:0000256" key="2">
    <source>
        <dbReference type="ARBA" id="ARBA00007246"/>
    </source>
</evidence>
<evidence type="ECO:0000313" key="12">
    <source>
        <dbReference type="EMBL" id="KAA5543657.1"/>
    </source>
</evidence>
<dbReference type="GO" id="GO:0009306">
    <property type="term" value="P:protein secretion"/>
    <property type="evidence" value="ECO:0007669"/>
    <property type="project" value="InterPro"/>
</dbReference>
<name>A0A5M6D803_9BACT</name>
<reference evidence="12 13" key="1">
    <citation type="submission" date="2019-08" db="EMBL/GenBank/DDBJ databases">
        <authorList>
            <person name="Dhanesh K."/>
            <person name="Kumar G."/>
            <person name="Sasikala C."/>
            <person name="Venkata Ramana C."/>
        </authorList>
    </citation>
    <scope>NUCLEOTIDE SEQUENCE [LARGE SCALE GENOMIC DNA]</scope>
    <source>
        <strain evidence="12 13">JC645</strain>
    </source>
</reference>
<evidence type="ECO:0000256" key="10">
    <source>
        <dbReference type="SAM" id="MobiDB-lite"/>
    </source>
</evidence>
<keyword evidence="9" id="KW-0472">Membrane</keyword>
<keyword evidence="13" id="KW-1185">Reference proteome</keyword>
<gene>
    <name evidence="12" type="ORF">FYK55_10650</name>
</gene>
<evidence type="ECO:0000256" key="8">
    <source>
        <dbReference type="ARBA" id="ARBA00022989"/>
    </source>
</evidence>
<evidence type="ECO:0000256" key="3">
    <source>
        <dbReference type="ARBA" id="ARBA00022448"/>
    </source>
</evidence>
<dbReference type="AlphaFoldDB" id="A0A5M6D803"/>
<keyword evidence="7" id="KW-0653">Protein transport</keyword>
<dbReference type="PANTHER" id="PTHR38831:SF2">
    <property type="entry name" value="TYPE II SECRETION SYSTEM PROTEIN K"/>
    <property type="match status" value="1"/>
</dbReference>
<dbReference type="InterPro" id="IPR049031">
    <property type="entry name" value="T2SSK_SAM-like_1st"/>
</dbReference>
<evidence type="ECO:0000256" key="1">
    <source>
        <dbReference type="ARBA" id="ARBA00004533"/>
    </source>
</evidence>
<dbReference type="PANTHER" id="PTHR38831">
    <property type="entry name" value="TYPE II SECRETION SYSTEM PROTEIN K"/>
    <property type="match status" value="1"/>
</dbReference>
<organism evidence="12 13">
    <name type="scientific">Roseiconus nitratireducens</name>
    <dbReference type="NCBI Taxonomy" id="2605748"/>
    <lineage>
        <taxon>Bacteria</taxon>
        <taxon>Pseudomonadati</taxon>
        <taxon>Planctomycetota</taxon>
        <taxon>Planctomycetia</taxon>
        <taxon>Pirellulales</taxon>
        <taxon>Pirellulaceae</taxon>
        <taxon>Roseiconus</taxon>
    </lineage>
</organism>
<dbReference type="EMBL" id="VWOX01000005">
    <property type="protein sequence ID" value="KAA5543657.1"/>
    <property type="molecule type" value="Genomic_DNA"/>
</dbReference>
<sequence>MKRSVSTTRNARNARRGFFLVLVLLVVVVATMSVYSFTGMMVAYDDAAYLSGDMVRARVAGESGVQAIRLILSEPPTVRDESGGVFNNPNLFQAIAVSNQDSANVCNFSVVAPNLNEMGALSGIRFGLQDESARLNVNTLTILDENSQGLMAAVSLMGDASGGEEDADASLESDSLATSLLLGLPGMTPDLADCIMDWLDEDDEPRPYGAELEYYTTLPTPYEPANGPINSVEELLLVRGMTPTLLFGADANRNGVLDPDEQQRFSVTVDTPGALGLAAYLTVHGREANKRRDGSFRINVNADDLEVLYEDLNAALEDETFASFICAYRIAGAPAASLNALASGGEEEPNQGQQQGGGNGGNNDSARDGGVWTSDLLEELDLSGGGGTDLNQVLDLIDATVTIGQGDNAVRYSSPFSLLTAPSYLPLIMDALSTSDEPTMPGRINLNECPAEMLYGIPLLDAEQVELILEARASSEDDANRNFETWPLVEGIVTLDQMRSLLPLLTGGGDVYRAQVVGYFESSGLAHRQEVIIDATTVNPKIVMYRDLSHLGRSFDLSVLGIRNAMVETGAVP</sequence>
<accession>A0A5M6D803</accession>
<comment type="caution">
    <text evidence="12">The sequence shown here is derived from an EMBL/GenBank/DDBJ whole genome shotgun (WGS) entry which is preliminary data.</text>
</comment>
<keyword evidence="3" id="KW-0813">Transport</keyword>
<dbReference type="InterPro" id="IPR038072">
    <property type="entry name" value="GspK_central_sf"/>
</dbReference>
<keyword evidence="6" id="KW-0812">Transmembrane</keyword>
<dbReference type="Gene3D" id="1.10.40.60">
    <property type="entry name" value="EpsJ-like"/>
    <property type="match status" value="1"/>
</dbReference>